<accession>A0A6N2M6P3</accession>
<sequence>MTENTRKLKGCFIITTRSSDHFLHFGISSRGCSIINVIPYFSSMSSSSGSILFGKDQSKLWIKLAKAS</sequence>
<dbReference type="AlphaFoldDB" id="A0A6N2M6P3"/>
<protein>
    <submittedName>
        <fullName evidence="1">Uncharacterized protein</fullName>
    </submittedName>
</protein>
<evidence type="ECO:0000313" key="1">
    <source>
        <dbReference type="EMBL" id="VFU48501.1"/>
    </source>
</evidence>
<name>A0A6N2M6P3_SALVM</name>
<dbReference type="EMBL" id="CAADRP010001697">
    <property type="protein sequence ID" value="VFU48501.1"/>
    <property type="molecule type" value="Genomic_DNA"/>
</dbReference>
<gene>
    <name evidence="1" type="ORF">SVIM_LOCUS318280</name>
</gene>
<organism evidence="1">
    <name type="scientific">Salix viminalis</name>
    <name type="common">Common osier</name>
    <name type="synonym">Basket willow</name>
    <dbReference type="NCBI Taxonomy" id="40686"/>
    <lineage>
        <taxon>Eukaryota</taxon>
        <taxon>Viridiplantae</taxon>
        <taxon>Streptophyta</taxon>
        <taxon>Embryophyta</taxon>
        <taxon>Tracheophyta</taxon>
        <taxon>Spermatophyta</taxon>
        <taxon>Magnoliopsida</taxon>
        <taxon>eudicotyledons</taxon>
        <taxon>Gunneridae</taxon>
        <taxon>Pentapetalae</taxon>
        <taxon>rosids</taxon>
        <taxon>fabids</taxon>
        <taxon>Malpighiales</taxon>
        <taxon>Salicaceae</taxon>
        <taxon>Saliceae</taxon>
        <taxon>Salix</taxon>
    </lineage>
</organism>
<reference evidence="1" key="1">
    <citation type="submission" date="2019-03" db="EMBL/GenBank/DDBJ databases">
        <authorList>
            <person name="Mank J."/>
            <person name="Almeida P."/>
        </authorList>
    </citation>
    <scope>NUCLEOTIDE SEQUENCE</scope>
    <source>
        <strain evidence="1">78183</strain>
    </source>
</reference>
<proteinExistence type="predicted"/>